<evidence type="ECO:0000256" key="7">
    <source>
        <dbReference type="ARBA" id="ARBA00023128"/>
    </source>
</evidence>
<evidence type="ECO:0000256" key="4">
    <source>
        <dbReference type="ARBA" id="ARBA00022688"/>
    </source>
</evidence>
<dbReference type="GO" id="GO:0006744">
    <property type="term" value="P:ubiquinone biosynthetic process"/>
    <property type="evidence" value="ECO:0007669"/>
    <property type="project" value="UniProtKB-UniRule"/>
</dbReference>
<organism evidence="13 14">
    <name type="scientific">Funneliformis mosseae</name>
    <name type="common">Endomycorrhizal fungus</name>
    <name type="synonym">Glomus mosseae</name>
    <dbReference type="NCBI Taxonomy" id="27381"/>
    <lineage>
        <taxon>Eukaryota</taxon>
        <taxon>Fungi</taxon>
        <taxon>Fungi incertae sedis</taxon>
        <taxon>Mucoromycota</taxon>
        <taxon>Glomeromycotina</taxon>
        <taxon>Glomeromycetes</taxon>
        <taxon>Glomerales</taxon>
        <taxon>Glomeraceae</taxon>
        <taxon>Funneliformis</taxon>
    </lineage>
</organism>
<dbReference type="InterPro" id="IPR012762">
    <property type="entry name" value="Ubiq_biosynth_COQ9"/>
</dbReference>
<feature type="transmembrane region" description="Helical" evidence="10">
    <location>
        <begin position="566"/>
        <end position="587"/>
    </location>
</feature>
<evidence type="ECO:0000256" key="6">
    <source>
        <dbReference type="ARBA" id="ARBA00023121"/>
    </source>
</evidence>
<evidence type="ECO:0000259" key="11">
    <source>
        <dbReference type="Pfam" id="PF08511"/>
    </source>
</evidence>
<keyword evidence="7 8" id="KW-0496">Mitochondrion</keyword>
<evidence type="ECO:0000256" key="1">
    <source>
        <dbReference type="ARBA" id="ARBA00004173"/>
    </source>
</evidence>
<feature type="domain" description="Ubiquinone biosynthesis protein COQ9 HTH" evidence="12">
    <location>
        <begin position="54"/>
        <end position="79"/>
    </location>
</feature>
<evidence type="ECO:0000256" key="2">
    <source>
        <dbReference type="ARBA" id="ARBA00004749"/>
    </source>
</evidence>
<proteinExistence type="inferred from homology"/>
<dbReference type="GO" id="GO:0008289">
    <property type="term" value="F:lipid binding"/>
    <property type="evidence" value="ECO:0007669"/>
    <property type="project" value="UniProtKB-UniRule"/>
</dbReference>
<evidence type="ECO:0000259" key="12">
    <source>
        <dbReference type="Pfam" id="PF21392"/>
    </source>
</evidence>
<dbReference type="Gene3D" id="2.120.10.80">
    <property type="entry name" value="Kelch-type beta propeller"/>
    <property type="match status" value="1"/>
</dbReference>
<dbReference type="Pfam" id="PF24681">
    <property type="entry name" value="Kelch_KLHDC2_KLHL20_DRC7"/>
    <property type="match status" value="1"/>
</dbReference>
<dbReference type="InterPro" id="IPR048674">
    <property type="entry name" value="COQ9_HTH"/>
</dbReference>
<gene>
    <name evidence="13" type="ORF">FMOSSE_LOCUS445</name>
</gene>
<comment type="similarity">
    <text evidence="3 8">Belongs to the COQ9 family.</text>
</comment>
<sequence length="596" mass="67884">MTWRNVLNKQQHNQNFASAANLKGERSKFVDEQPTIQTSTPPPTPPTPPNPVPSDILGASLPFVNQYGWTIDTLAQGAKALGYPYVSHGLFPRGGAELIDYFLDDCRRKMTHKIFDKMDGLKVHQKIRFACVTRLNLTKPYIKRWPEALAIMAQPNNVLMSVEHLARLVDDMWYLAGDKSVDMNWYSKRGILAAIYSSTELYMVQDTSPEFIGTFQFLDRRLKDSATFGRIVGDVNNYVDVAIRSAIGILSSIYAVGEILEKRFLSIDVSTLSKDTSTLEYEPLSKLEINSILNPRSAGWKDFIVIYGIKDFLQMIPYMLKYNITSHELTSDANVGPKYDVFIEEPFIGPDDKGNIYLFDGIDSFNIFNMETYNWYIMKTKFDEIFPKNTLLIYKRYTATILPNGVIVFLGGLLTYKPVSMNKIILYDTEEGKWSTLKAVGDFVGSRELHSACLTSDGRIIVYGGKLEFQQVEPDLAVLDTSVTPYKWTIPQIINPIGQIIQHTTVMVNNTFMVLYFGYNITITGTSTFNQKAFMLDTSNLSQYTWYNMELVKKDDMKGKVKLTTIWIIFIVVASLVISTLFGYLIFKCYKMRNKN</sequence>
<keyword evidence="6 8" id="KW-0446">Lipid-binding</keyword>
<dbReference type="InterPro" id="IPR013718">
    <property type="entry name" value="COQ9_C"/>
</dbReference>
<feature type="region of interest" description="Disordered" evidence="9">
    <location>
        <begin position="34"/>
        <end position="55"/>
    </location>
</feature>
<protein>
    <recommendedName>
        <fullName evidence="8">Ubiquinone biosynthesis protein</fullName>
    </recommendedName>
</protein>
<dbReference type="SUPFAM" id="SSF50965">
    <property type="entry name" value="Galactose oxidase, central domain"/>
    <property type="match status" value="1"/>
</dbReference>
<dbReference type="Proteomes" id="UP000789375">
    <property type="component" value="Unassembled WGS sequence"/>
</dbReference>
<accession>A0A9N8YJN8</accession>
<evidence type="ECO:0000313" key="14">
    <source>
        <dbReference type="Proteomes" id="UP000789375"/>
    </source>
</evidence>
<dbReference type="GO" id="GO:0005743">
    <property type="term" value="C:mitochondrial inner membrane"/>
    <property type="evidence" value="ECO:0007669"/>
    <property type="project" value="TreeGrafter"/>
</dbReference>
<dbReference type="AlphaFoldDB" id="A0A9N8YJN8"/>
<keyword evidence="4 8" id="KW-0831">Ubiquinone biosynthesis</keyword>
<reference evidence="13" key="1">
    <citation type="submission" date="2021-06" db="EMBL/GenBank/DDBJ databases">
        <authorList>
            <person name="Kallberg Y."/>
            <person name="Tangrot J."/>
            <person name="Rosling A."/>
        </authorList>
    </citation>
    <scope>NUCLEOTIDE SEQUENCE</scope>
    <source>
        <strain evidence="13">87-6 pot B 2015</strain>
    </source>
</reference>
<evidence type="ECO:0000256" key="3">
    <source>
        <dbReference type="ARBA" id="ARBA00010766"/>
    </source>
</evidence>
<comment type="pathway">
    <text evidence="2 8">Cofactor biosynthesis; ubiquinone biosynthesis.</text>
</comment>
<comment type="subcellular location">
    <subcellularLocation>
        <location evidence="1 8">Mitochondrion</location>
    </subcellularLocation>
</comment>
<keyword evidence="5" id="KW-0809">Transit peptide</keyword>
<name>A0A9N8YJN8_FUNMO</name>
<dbReference type="Gene3D" id="1.10.357.10">
    <property type="entry name" value="Tetracycline Repressor, domain 2"/>
    <property type="match status" value="1"/>
</dbReference>
<dbReference type="InterPro" id="IPR011043">
    <property type="entry name" value="Gal_Oxase/kelch_b-propeller"/>
</dbReference>
<comment type="caution">
    <text evidence="13">The sequence shown here is derived from an EMBL/GenBank/DDBJ whole genome shotgun (WGS) entry which is preliminary data.</text>
</comment>
<keyword evidence="10" id="KW-1133">Transmembrane helix</keyword>
<dbReference type="PANTHER" id="PTHR21427:SF19">
    <property type="entry name" value="UBIQUINONE BIOSYNTHESIS PROTEIN COQ9, MITOCHONDRIAL"/>
    <property type="match status" value="1"/>
</dbReference>
<dbReference type="Pfam" id="PF08511">
    <property type="entry name" value="COQ9"/>
    <property type="match status" value="1"/>
</dbReference>
<evidence type="ECO:0000256" key="8">
    <source>
        <dbReference type="RuleBase" id="RU366063"/>
    </source>
</evidence>
<keyword evidence="10" id="KW-0812">Transmembrane</keyword>
<dbReference type="FunFam" id="1.10.357.10:FF:000004">
    <property type="entry name" value="Ubiquinone biosynthesis protein COQ9, mitochondrial"/>
    <property type="match status" value="1"/>
</dbReference>
<evidence type="ECO:0000256" key="5">
    <source>
        <dbReference type="ARBA" id="ARBA00022946"/>
    </source>
</evidence>
<feature type="domain" description="COQ9 C-terminal" evidence="11">
    <location>
        <begin position="160"/>
        <end position="229"/>
    </location>
</feature>
<dbReference type="Pfam" id="PF21392">
    <property type="entry name" value="COQ9_N"/>
    <property type="match status" value="1"/>
</dbReference>
<dbReference type="PANTHER" id="PTHR21427">
    <property type="entry name" value="UBIQUINONE BIOSYNTHESIS PROTEIN COQ9, MITOCHONDRIAL"/>
    <property type="match status" value="1"/>
</dbReference>
<feature type="compositionally biased region" description="Pro residues" evidence="9">
    <location>
        <begin position="40"/>
        <end position="52"/>
    </location>
</feature>
<keyword evidence="10" id="KW-0472">Membrane</keyword>
<evidence type="ECO:0000313" key="13">
    <source>
        <dbReference type="EMBL" id="CAG8436833.1"/>
    </source>
</evidence>
<dbReference type="NCBIfam" id="TIGR02396">
    <property type="entry name" value="diverge_rpsU"/>
    <property type="match status" value="1"/>
</dbReference>
<comment type="function">
    <text evidence="8">Membrane-associated protein that warps the membrane surface to access and bind aromatic isoprenes with high specificity, including ubiquinone (CoQ) isoprene intermediates and presents them directly to Coq7, therefore facilitating the Coq7-mediated hydroxylase step. Participates in the biosynthesis of coenzyme Q, also named ubiquinone, an essential lipid-soluble electron transporter for aerobic cellular respiration.</text>
</comment>
<dbReference type="EMBL" id="CAJVPP010000041">
    <property type="protein sequence ID" value="CAG8436833.1"/>
    <property type="molecule type" value="Genomic_DNA"/>
</dbReference>
<evidence type="ECO:0000256" key="9">
    <source>
        <dbReference type="SAM" id="MobiDB-lite"/>
    </source>
</evidence>
<evidence type="ECO:0000256" key="10">
    <source>
        <dbReference type="SAM" id="Phobius"/>
    </source>
</evidence>
<dbReference type="InterPro" id="IPR015915">
    <property type="entry name" value="Kelch-typ_b-propeller"/>
</dbReference>
<keyword evidence="14" id="KW-1185">Reference proteome</keyword>